<sequence>MLLTTTIPIHLPVTHPPPDHINIDDDDDNVVFWGPPKPFEEANTHLKGRKTLKWELEDFLAAGGAGQEVVVGDSVGLQDEVQESQEPEDIPIPHVEDAPPSPPPTSPSPPSSATKTLTPKPTISRHRIHKTHRQHLLHHRLLSLLPHHHDTLKPSHRSSHTSSRRFRRMLNRLFHSLHHKSLIPFLPPLPPPRQPTRLRILKIRQRKRLSQNLETAVVKVQHWWRNRRYGSGDDLISDGVETDGSVDIGISSTEDTSSTSENRRTRRRSLLNDKPNAAADADTSSEGKRTRRCSLSSQLPIEPLQPLYEGRQTRRRSLLLQTTISDRSSVHSDGVECEKGVNESERAGKDVDAVDVTGSLERPSDAVQSTSDDKGTDGETHENGKAVHVGSEEVKEGDEMNDSPVSDVSDTKSITLTARQRRVAEKAAKLAAIRLEKQRLLDLQTAKQTPPPPNPSPPSPSPTTTTSSPSPLKASQILSLTPNRLEVLTERNRERNAGYKCRIVLKPAEGERPVSPTAKLMARMEERKSNPLLRFSIPEEEGNTEDGGVGRSKLKWKKDLLSVVEYDDKGSAVLVGLHGAGRMLPKERLSLKEERLKRPIEGLGRVPGTPGVRRLRGVYESVTSPELRGIEVFVGSWRVREEMEERERCDREAVEEGKK</sequence>
<evidence type="ECO:0000256" key="1">
    <source>
        <dbReference type="SAM" id="MobiDB-lite"/>
    </source>
</evidence>
<dbReference type="Proteomes" id="UP001212841">
    <property type="component" value="Unassembled WGS sequence"/>
</dbReference>
<proteinExistence type="predicted"/>
<feature type="region of interest" description="Disordered" evidence="1">
    <location>
        <begin position="234"/>
        <end position="298"/>
    </location>
</feature>
<feature type="compositionally biased region" description="Pro residues" evidence="1">
    <location>
        <begin position="99"/>
        <end position="110"/>
    </location>
</feature>
<feature type="region of interest" description="Disordered" evidence="1">
    <location>
        <begin position="445"/>
        <end position="480"/>
    </location>
</feature>
<evidence type="ECO:0000313" key="3">
    <source>
        <dbReference type="Proteomes" id="UP001212841"/>
    </source>
</evidence>
<comment type="caution">
    <text evidence="2">The sequence shown here is derived from an EMBL/GenBank/DDBJ whole genome shotgun (WGS) entry which is preliminary data.</text>
</comment>
<keyword evidence="3" id="KW-1185">Reference proteome</keyword>
<protein>
    <submittedName>
        <fullName evidence="2">Uncharacterized protein</fullName>
    </submittedName>
</protein>
<feature type="compositionally biased region" description="Low complexity" evidence="1">
    <location>
        <begin position="111"/>
        <end position="122"/>
    </location>
</feature>
<feature type="compositionally biased region" description="Basic and acidic residues" evidence="1">
    <location>
        <begin position="371"/>
        <end position="398"/>
    </location>
</feature>
<feature type="compositionally biased region" description="Low complexity" evidence="1">
    <location>
        <begin position="251"/>
        <end position="260"/>
    </location>
</feature>
<feature type="region of interest" description="Disordered" evidence="1">
    <location>
        <begin position="328"/>
        <end position="413"/>
    </location>
</feature>
<reference evidence="2" key="1">
    <citation type="submission" date="2020-05" db="EMBL/GenBank/DDBJ databases">
        <title>Phylogenomic resolution of chytrid fungi.</title>
        <authorList>
            <person name="Stajich J.E."/>
            <person name="Amses K."/>
            <person name="Simmons R."/>
            <person name="Seto K."/>
            <person name="Myers J."/>
            <person name="Bonds A."/>
            <person name="Quandt C.A."/>
            <person name="Barry K."/>
            <person name="Liu P."/>
            <person name="Grigoriev I."/>
            <person name="Longcore J.E."/>
            <person name="James T.Y."/>
        </authorList>
    </citation>
    <scope>NUCLEOTIDE SEQUENCE</scope>
    <source>
        <strain evidence="2">JEL0318</strain>
    </source>
</reference>
<feature type="compositionally biased region" description="Pro residues" evidence="1">
    <location>
        <begin position="449"/>
        <end position="461"/>
    </location>
</feature>
<feature type="compositionally biased region" description="Low complexity" evidence="1">
    <location>
        <begin position="462"/>
        <end position="471"/>
    </location>
</feature>
<organism evidence="2 3">
    <name type="scientific">Rhizophlyctis rosea</name>
    <dbReference type="NCBI Taxonomy" id="64517"/>
    <lineage>
        <taxon>Eukaryota</taxon>
        <taxon>Fungi</taxon>
        <taxon>Fungi incertae sedis</taxon>
        <taxon>Chytridiomycota</taxon>
        <taxon>Chytridiomycota incertae sedis</taxon>
        <taxon>Chytridiomycetes</taxon>
        <taxon>Rhizophlyctidales</taxon>
        <taxon>Rhizophlyctidaceae</taxon>
        <taxon>Rhizophlyctis</taxon>
    </lineage>
</organism>
<evidence type="ECO:0000313" key="2">
    <source>
        <dbReference type="EMBL" id="KAJ3032592.1"/>
    </source>
</evidence>
<name>A0AAD5S2B5_9FUNG</name>
<feature type="non-terminal residue" evidence="2">
    <location>
        <position position="659"/>
    </location>
</feature>
<accession>A0AAD5S2B5</accession>
<gene>
    <name evidence="2" type="ORF">HK097_005187</name>
</gene>
<feature type="compositionally biased region" description="Basic and acidic residues" evidence="1">
    <location>
        <begin position="328"/>
        <end position="352"/>
    </location>
</feature>
<dbReference type="AlphaFoldDB" id="A0AAD5S2B5"/>
<feature type="compositionally biased region" description="Polar residues" evidence="1">
    <location>
        <begin position="403"/>
        <end position="413"/>
    </location>
</feature>
<dbReference type="EMBL" id="JADGJD010002432">
    <property type="protein sequence ID" value="KAJ3032592.1"/>
    <property type="molecule type" value="Genomic_DNA"/>
</dbReference>
<feature type="compositionally biased region" description="Acidic residues" evidence="1">
    <location>
        <begin position="80"/>
        <end position="89"/>
    </location>
</feature>
<feature type="region of interest" description="Disordered" evidence="1">
    <location>
        <begin position="80"/>
        <end position="125"/>
    </location>
</feature>